<keyword evidence="3" id="KW-1185">Reference proteome</keyword>
<name>A0A3B5KBW8_TAKRU</name>
<reference evidence="2" key="2">
    <citation type="submission" date="2025-08" db="UniProtKB">
        <authorList>
            <consortium name="Ensembl"/>
        </authorList>
    </citation>
    <scope>IDENTIFICATION</scope>
</reference>
<evidence type="ECO:0000313" key="3">
    <source>
        <dbReference type="Proteomes" id="UP000005226"/>
    </source>
</evidence>
<dbReference type="Proteomes" id="UP000005226">
    <property type="component" value="Chromosome 19"/>
</dbReference>
<dbReference type="InParanoid" id="A0A3B5KBW8"/>
<organism evidence="2 3">
    <name type="scientific">Takifugu rubripes</name>
    <name type="common">Japanese pufferfish</name>
    <name type="synonym">Fugu rubripes</name>
    <dbReference type="NCBI Taxonomy" id="31033"/>
    <lineage>
        <taxon>Eukaryota</taxon>
        <taxon>Metazoa</taxon>
        <taxon>Chordata</taxon>
        <taxon>Craniata</taxon>
        <taxon>Vertebrata</taxon>
        <taxon>Euteleostomi</taxon>
        <taxon>Actinopterygii</taxon>
        <taxon>Neopterygii</taxon>
        <taxon>Teleostei</taxon>
        <taxon>Neoteleostei</taxon>
        <taxon>Acanthomorphata</taxon>
        <taxon>Eupercaria</taxon>
        <taxon>Tetraodontiformes</taxon>
        <taxon>Tetradontoidea</taxon>
        <taxon>Tetraodontidae</taxon>
        <taxon>Takifugu</taxon>
    </lineage>
</organism>
<dbReference type="Ensembl" id="ENSTRUT00000056984.2">
    <property type="protein sequence ID" value="ENSTRUP00000052903.2"/>
    <property type="gene ID" value="ENSTRUG00000021822.2"/>
</dbReference>
<feature type="region of interest" description="Disordered" evidence="1">
    <location>
        <begin position="25"/>
        <end position="50"/>
    </location>
</feature>
<accession>A0A3B5KBW8</accession>
<dbReference type="AlphaFoldDB" id="A0A3B5KBW8"/>
<reference evidence="2" key="3">
    <citation type="submission" date="2025-09" db="UniProtKB">
        <authorList>
            <consortium name="Ensembl"/>
        </authorList>
    </citation>
    <scope>IDENTIFICATION</scope>
</reference>
<protein>
    <submittedName>
        <fullName evidence="2">Uncharacterized protein</fullName>
    </submittedName>
</protein>
<sequence length="137" mass="15446">EWTEVTARPPERLTCAQTVPLFLGRRRRDGSGPPRLRGHLRGGQARGQPSLTVSSSFEQSVLNNCRSYVFSDRTELSKVKTGQVFILKRGCFGILYSDLKTQRFLSLQTGSTKTFSVNRRLCYLVTAWVCLHIVHAS</sequence>
<evidence type="ECO:0000256" key="1">
    <source>
        <dbReference type="SAM" id="MobiDB-lite"/>
    </source>
</evidence>
<reference evidence="2 3" key="1">
    <citation type="journal article" date="2011" name="Genome Biol. Evol.">
        <title>Integration of the genetic map and genome assembly of fugu facilitates insights into distinct features of genome evolution in teleosts and mammals.</title>
        <authorList>
            <person name="Kai W."/>
            <person name="Kikuchi K."/>
            <person name="Tohari S."/>
            <person name="Chew A.K."/>
            <person name="Tay A."/>
            <person name="Fujiwara A."/>
            <person name="Hosoya S."/>
            <person name="Suetake H."/>
            <person name="Naruse K."/>
            <person name="Brenner S."/>
            <person name="Suzuki Y."/>
            <person name="Venkatesh B."/>
        </authorList>
    </citation>
    <scope>NUCLEOTIDE SEQUENCE [LARGE SCALE GENOMIC DNA]</scope>
</reference>
<proteinExistence type="predicted"/>
<evidence type="ECO:0000313" key="2">
    <source>
        <dbReference type="Ensembl" id="ENSTRUP00000052903.2"/>
    </source>
</evidence>